<protein>
    <recommendedName>
        <fullName evidence="3">High-affinity heme uptake system protein IsdE</fullName>
    </recommendedName>
    <alternativeName>
        <fullName evidence="14">Iron-regulated surface determinant protein E</fullName>
    </alternativeName>
    <alternativeName>
        <fullName evidence="13">Staphylococcal iron-regulated protein F</fullName>
    </alternativeName>
</protein>
<dbReference type="InterPro" id="IPR019957">
    <property type="entry name" value="ABC_transptr_haem-bd_IsdE"/>
</dbReference>
<dbReference type="NCBIfam" id="TIGR03659">
    <property type="entry name" value="IsdE"/>
    <property type="match status" value="1"/>
</dbReference>
<evidence type="ECO:0000256" key="14">
    <source>
        <dbReference type="ARBA" id="ARBA00031463"/>
    </source>
</evidence>
<evidence type="ECO:0000256" key="7">
    <source>
        <dbReference type="ARBA" id="ARBA00022723"/>
    </source>
</evidence>
<feature type="chain" id="PRO_5016043594" description="High-affinity heme uptake system protein IsdE" evidence="16">
    <location>
        <begin position="28"/>
        <end position="294"/>
    </location>
</feature>
<keyword evidence="15" id="KW-0175">Coiled coil</keyword>
<dbReference type="Pfam" id="PF01497">
    <property type="entry name" value="Peripla_BP_2"/>
    <property type="match status" value="1"/>
</dbReference>
<evidence type="ECO:0000313" key="19">
    <source>
        <dbReference type="Proteomes" id="UP000247978"/>
    </source>
</evidence>
<evidence type="ECO:0000256" key="2">
    <source>
        <dbReference type="ARBA" id="ARBA00008814"/>
    </source>
</evidence>
<dbReference type="GO" id="GO:0020037">
    <property type="term" value="F:heme binding"/>
    <property type="evidence" value="ECO:0007669"/>
    <property type="project" value="InterPro"/>
</dbReference>
<evidence type="ECO:0000256" key="8">
    <source>
        <dbReference type="ARBA" id="ARBA00022729"/>
    </source>
</evidence>
<dbReference type="PANTHER" id="PTHR30535:SF36">
    <property type="entry name" value="HIGH-AFFINITY HEME UPTAKE SYSTEM PROTEIN ISDE"/>
    <property type="match status" value="1"/>
</dbReference>
<comment type="caution">
    <text evidence="18">The sequence shown here is derived from an EMBL/GenBank/DDBJ whole genome shotgun (WGS) entry which is preliminary data.</text>
</comment>
<keyword evidence="11" id="KW-0564">Palmitate</keyword>
<comment type="similarity">
    <text evidence="2">Belongs to the bacterial solute-binding protein 8 family.</text>
</comment>
<dbReference type="AlphaFoldDB" id="A0A2V3VUN8"/>
<dbReference type="PROSITE" id="PS50983">
    <property type="entry name" value="FE_B12_PBP"/>
    <property type="match status" value="1"/>
</dbReference>
<dbReference type="GO" id="GO:0015886">
    <property type="term" value="P:heme transport"/>
    <property type="evidence" value="ECO:0007669"/>
    <property type="project" value="InterPro"/>
</dbReference>
<dbReference type="GO" id="GO:0016020">
    <property type="term" value="C:membrane"/>
    <property type="evidence" value="ECO:0007669"/>
    <property type="project" value="InterPro"/>
</dbReference>
<dbReference type="Proteomes" id="UP000247978">
    <property type="component" value="Unassembled WGS sequence"/>
</dbReference>
<keyword evidence="5" id="KW-1003">Cell membrane</keyword>
<evidence type="ECO:0000256" key="6">
    <source>
        <dbReference type="ARBA" id="ARBA00022617"/>
    </source>
</evidence>
<evidence type="ECO:0000256" key="3">
    <source>
        <dbReference type="ARBA" id="ARBA00015862"/>
    </source>
</evidence>
<evidence type="ECO:0000256" key="12">
    <source>
        <dbReference type="ARBA" id="ARBA00023288"/>
    </source>
</evidence>
<keyword evidence="4" id="KW-0813">Transport</keyword>
<accession>A0A2V3VUN8</accession>
<evidence type="ECO:0000256" key="1">
    <source>
        <dbReference type="ARBA" id="ARBA00001970"/>
    </source>
</evidence>
<dbReference type="OrthoDB" id="66025at2"/>
<feature type="coiled-coil region" evidence="15">
    <location>
        <begin position="126"/>
        <end position="163"/>
    </location>
</feature>
<evidence type="ECO:0000256" key="9">
    <source>
        <dbReference type="ARBA" id="ARBA00023004"/>
    </source>
</evidence>
<sequence>MKRKLFFISIISSLFLFSCSTNNDATAEPKENNDPENNRIVATTVAVTEIMDVLEIDLIGIPSSYKVLPERYDGITEVGGAHSPDLELIMSLQPKEVMSVSTIKYDLETVFDDADIDARYVNLDSIDNMNEEILSIGKQYDREEQAEKIVSDFEEKTKEIEEKIADKESPKVLILMGVPGSYLVATDRSYIGDLVAKTGGENVFSGESVEYLASNTEYLQQSNPDIILRAAHGMPEEVVEMFDKEFKENDIWKHFDAVKNDRVYDLDELLFGTTASIAAVEALDELFEMLYPEG</sequence>
<dbReference type="PROSITE" id="PS51257">
    <property type="entry name" value="PROKAR_LIPOPROTEIN"/>
    <property type="match status" value="1"/>
</dbReference>
<evidence type="ECO:0000313" key="18">
    <source>
        <dbReference type="EMBL" id="PXW85653.1"/>
    </source>
</evidence>
<keyword evidence="8 16" id="KW-0732">Signal</keyword>
<organism evidence="18 19">
    <name type="scientific">Pseudogracilibacillus auburnensis</name>
    <dbReference type="NCBI Taxonomy" id="1494959"/>
    <lineage>
        <taxon>Bacteria</taxon>
        <taxon>Bacillati</taxon>
        <taxon>Bacillota</taxon>
        <taxon>Bacilli</taxon>
        <taxon>Bacillales</taxon>
        <taxon>Bacillaceae</taxon>
        <taxon>Pseudogracilibacillus</taxon>
    </lineage>
</organism>
<evidence type="ECO:0000256" key="4">
    <source>
        <dbReference type="ARBA" id="ARBA00022448"/>
    </source>
</evidence>
<keyword evidence="10" id="KW-0472">Membrane</keyword>
<feature type="domain" description="Fe/B12 periplasmic-binding" evidence="17">
    <location>
        <begin position="39"/>
        <end position="294"/>
    </location>
</feature>
<keyword evidence="7" id="KW-0479">Metal-binding</keyword>
<feature type="signal peptide" evidence="16">
    <location>
        <begin position="1"/>
        <end position="27"/>
    </location>
</feature>
<evidence type="ECO:0000256" key="13">
    <source>
        <dbReference type="ARBA" id="ARBA00031148"/>
    </source>
</evidence>
<dbReference type="RefSeq" id="WP_110396109.1">
    <property type="nucleotide sequence ID" value="NZ_JBHUHB010000001.1"/>
</dbReference>
<evidence type="ECO:0000259" key="17">
    <source>
        <dbReference type="PROSITE" id="PS50983"/>
    </source>
</evidence>
<evidence type="ECO:0000256" key="11">
    <source>
        <dbReference type="ARBA" id="ARBA00023139"/>
    </source>
</evidence>
<evidence type="ECO:0000256" key="10">
    <source>
        <dbReference type="ARBA" id="ARBA00023136"/>
    </source>
</evidence>
<evidence type="ECO:0000256" key="15">
    <source>
        <dbReference type="SAM" id="Coils"/>
    </source>
</evidence>
<reference evidence="18 19" key="1">
    <citation type="submission" date="2018-05" db="EMBL/GenBank/DDBJ databases">
        <title>Genomic Encyclopedia of Type Strains, Phase IV (KMG-IV): sequencing the most valuable type-strain genomes for metagenomic binning, comparative biology and taxonomic classification.</title>
        <authorList>
            <person name="Goeker M."/>
        </authorList>
    </citation>
    <scope>NUCLEOTIDE SEQUENCE [LARGE SCALE GENOMIC DNA]</scope>
    <source>
        <strain evidence="18 19">DSM 28556</strain>
    </source>
</reference>
<dbReference type="GO" id="GO:0046872">
    <property type="term" value="F:metal ion binding"/>
    <property type="evidence" value="ECO:0007669"/>
    <property type="project" value="UniProtKB-KW"/>
</dbReference>
<dbReference type="SUPFAM" id="SSF53807">
    <property type="entry name" value="Helical backbone' metal receptor"/>
    <property type="match status" value="1"/>
</dbReference>
<keyword evidence="12" id="KW-0449">Lipoprotein</keyword>
<proteinExistence type="inferred from homology"/>
<keyword evidence="6" id="KW-0349">Heme</keyword>
<dbReference type="InterPro" id="IPR002491">
    <property type="entry name" value="ABC_transptr_periplasmic_BD"/>
</dbReference>
<evidence type="ECO:0000256" key="16">
    <source>
        <dbReference type="SAM" id="SignalP"/>
    </source>
</evidence>
<dbReference type="InterPro" id="IPR050902">
    <property type="entry name" value="ABC_Transporter_SBP"/>
</dbReference>
<keyword evidence="19" id="KW-1185">Reference proteome</keyword>
<dbReference type="Gene3D" id="3.40.50.1980">
    <property type="entry name" value="Nitrogenase molybdenum iron protein domain"/>
    <property type="match status" value="2"/>
</dbReference>
<name>A0A2V3VUN8_9BACI</name>
<keyword evidence="9" id="KW-0408">Iron</keyword>
<comment type="cofactor">
    <cofactor evidence="1">
        <name>heme b</name>
        <dbReference type="ChEBI" id="CHEBI:60344"/>
    </cofactor>
</comment>
<dbReference type="EMBL" id="QJJQ01000010">
    <property type="protein sequence ID" value="PXW85653.1"/>
    <property type="molecule type" value="Genomic_DNA"/>
</dbReference>
<dbReference type="GO" id="GO:0071281">
    <property type="term" value="P:cellular response to iron ion"/>
    <property type="evidence" value="ECO:0007669"/>
    <property type="project" value="TreeGrafter"/>
</dbReference>
<dbReference type="FunFam" id="3.40.50.1980:FF:000022">
    <property type="entry name" value="Heme ABC transporter substrate-binding protein IsdE"/>
    <property type="match status" value="1"/>
</dbReference>
<gene>
    <name evidence="18" type="ORF">DFR56_110154</name>
</gene>
<evidence type="ECO:0000256" key="5">
    <source>
        <dbReference type="ARBA" id="ARBA00022475"/>
    </source>
</evidence>
<dbReference type="PANTHER" id="PTHR30535">
    <property type="entry name" value="VITAMIN B12-BINDING PROTEIN"/>
    <property type="match status" value="1"/>
</dbReference>